<organism evidence="2 3">
    <name type="scientific">Geoalkalibacter halelectricus</name>
    <dbReference type="NCBI Taxonomy" id="2847045"/>
    <lineage>
        <taxon>Bacteria</taxon>
        <taxon>Pseudomonadati</taxon>
        <taxon>Thermodesulfobacteriota</taxon>
        <taxon>Desulfuromonadia</taxon>
        <taxon>Desulfuromonadales</taxon>
        <taxon>Geoalkalibacteraceae</taxon>
        <taxon>Geoalkalibacter</taxon>
    </lineage>
</organism>
<evidence type="ECO:0000313" key="3">
    <source>
        <dbReference type="Proteomes" id="UP001060414"/>
    </source>
</evidence>
<dbReference type="InterPro" id="IPR004864">
    <property type="entry name" value="LEA_2"/>
</dbReference>
<dbReference type="InterPro" id="IPR013990">
    <property type="entry name" value="WHy-dom"/>
</dbReference>
<feature type="domain" description="Water stress and hypersensitive response" evidence="1">
    <location>
        <begin position="30"/>
        <end position="147"/>
    </location>
</feature>
<evidence type="ECO:0000259" key="1">
    <source>
        <dbReference type="SMART" id="SM00769"/>
    </source>
</evidence>
<sequence length="162" mass="17572">MKSILRFVLPCLLVFLVSGCAGLRPEPPQVSLVALQVQELTLSHINMRADLRLFNPNRFALNIQEVDYALSLNGIRVSSGKSLAPSRVAAGDSADISLRISGSYLSLLQLIGSLQRQEDLHYLLDGVVRVGGTGLRGYTFPLREEGMISAEILRGALGDPAR</sequence>
<dbReference type="SUPFAM" id="SSF117070">
    <property type="entry name" value="LEA14-like"/>
    <property type="match status" value="1"/>
</dbReference>
<accession>A0ABY5ZPY8</accession>
<dbReference type="Pfam" id="PF03168">
    <property type="entry name" value="LEA_2"/>
    <property type="match status" value="1"/>
</dbReference>
<name>A0ABY5ZPY8_9BACT</name>
<proteinExistence type="predicted"/>
<protein>
    <submittedName>
        <fullName evidence="2">LEA type 2 family protein</fullName>
    </submittedName>
</protein>
<dbReference type="Gene3D" id="2.60.40.1820">
    <property type="match status" value="1"/>
</dbReference>
<keyword evidence="3" id="KW-1185">Reference proteome</keyword>
<reference evidence="2" key="1">
    <citation type="journal article" date="2022" name="Environ. Microbiol.">
        <title>Geoalkalibacter halelectricus SAP #1 sp. nov. possessing extracellular electron transfer and mineral#reducing capabilities from a haloalkaline environment.</title>
        <authorList>
            <person name="Yadav S."/>
            <person name="Singh R."/>
            <person name="Sundharam S.S."/>
            <person name="Chaudhary S."/>
            <person name="Krishnamurthi S."/>
            <person name="Patil S.A."/>
        </authorList>
    </citation>
    <scope>NUCLEOTIDE SEQUENCE</scope>
    <source>
        <strain evidence="2">SAP-1</strain>
    </source>
</reference>
<dbReference type="PROSITE" id="PS51257">
    <property type="entry name" value="PROKAR_LIPOPROTEIN"/>
    <property type="match status" value="1"/>
</dbReference>
<dbReference type="Proteomes" id="UP001060414">
    <property type="component" value="Chromosome"/>
</dbReference>
<gene>
    <name evidence="2" type="ORF">L9S41_03975</name>
</gene>
<dbReference type="RefSeq" id="WP_260748921.1">
    <property type="nucleotide sequence ID" value="NZ_CP092109.1"/>
</dbReference>
<dbReference type="EMBL" id="CP092109">
    <property type="protein sequence ID" value="UWZ80564.1"/>
    <property type="molecule type" value="Genomic_DNA"/>
</dbReference>
<evidence type="ECO:0000313" key="2">
    <source>
        <dbReference type="EMBL" id="UWZ80564.1"/>
    </source>
</evidence>
<dbReference type="SMART" id="SM00769">
    <property type="entry name" value="WHy"/>
    <property type="match status" value="1"/>
</dbReference>